<evidence type="ECO:0000313" key="2">
    <source>
        <dbReference type="EMBL" id="UEX90379.1"/>
    </source>
</evidence>
<evidence type="ECO:0000256" key="1">
    <source>
        <dbReference type="SAM" id="Phobius"/>
    </source>
</evidence>
<proteinExistence type="predicted"/>
<dbReference type="Proteomes" id="UP001197626">
    <property type="component" value="Chromosome"/>
</dbReference>
<keyword evidence="1" id="KW-0812">Transmembrane</keyword>
<name>A0ABY3PDS4_9STAP</name>
<reference evidence="2 3" key="1">
    <citation type="journal article" date="2022" name="Pathogens">
        <title>Staphylococcus ratti sp. nov. Isolated from a Lab Rat.</title>
        <authorList>
            <person name="Kovarovic V."/>
            <person name="Sedlacek I."/>
            <person name="Petras P."/>
            <person name="Kralova S."/>
            <person name="Maslanova I."/>
            <person name="Svec P."/>
            <person name="Neumann-Schaal M."/>
            <person name="Botka T."/>
            <person name="Gelbicova T."/>
            <person name="Stankova E."/>
            <person name="Doskar J."/>
            <person name="Pantucek R."/>
        </authorList>
    </citation>
    <scope>NUCLEOTIDE SEQUENCE [LARGE SCALE GENOMIC DNA]</scope>
    <source>
        <strain evidence="2 3">CCM 9025</strain>
    </source>
</reference>
<feature type="transmembrane region" description="Helical" evidence="1">
    <location>
        <begin position="141"/>
        <end position="161"/>
    </location>
</feature>
<dbReference type="RefSeq" id="WP_229292875.1">
    <property type="nucleotide sequence ID" value="NZ_CP086654.1"/>
</dbReference>
<organism evidence="2 3">
    <name type="scientific">Staphylococcus ratti</name>
    <dbReference type="NCBI Taxonomy" id="2892440"/>
    <lineage>
        <taxon>Bacteria</taxon>
        <taxon>Bacillati</taxon>
        <taxon>Bacillota</taxon>
        <taxon>Bacilli</taxon>
        <taxon>Bacillales</taxon>
        <taxon>Staphylococcaceae</taxon>
        <taxon>Staphylococcus</taxon>
    </lineage>
</organism>
<feature type="transmembrane region" description="Helical" evidence="1">
    <location>
        <begin position="99"/>
        <end position="121"/>
    </location>
</feature>
<keyword evidence="3" id="KW-1185">Reference proteome</keyword>
<evidence type="ECO:0000313" key="3">
    <source>
        <dbReference type="Proteomes" id="UP001197626"/>
    </source>
</evidence>
<gene>
    <name evidence="2" type="ORF">LN051_01525</name>
</gene>
<feature type="transmembrane region" description="Helical" evidence="1">
    <location>
        <begin position="68"/>
        <end position="87"/>
    </location>
</feature>
<feature type="transmembrane region" description="Helical" evidence="1">
    <location>
        <begin position="33"/>
        <end position="62"/>
    </location>
</feature>
<keyword evidence="1" id="KW-0472">Membrane</keyword>
<feature type="transmembrane region" description="Helical" evidence="1">
    <location>
        <begin position="6"/>
        <end position="21"/>
    </location>
</feature>
<sequence>MFYFNTCIILILFLIIGYLVGHEEGKLVFLKAIAIGGLLIFLSYITIIIASLVVCFPILLIFGHTDGFFQIGLIIMLLSGILQYILLKVLSRYVIISDTLITILEYFIQWLLIYFALYQFITNQLKGLLEVDFNQIFSSILSGETINLFILPALLVSWISISMVRMNRKQKHNA</sequence>
<keyword evidence="1" id="KW-1133">Transmembrane helix</keyword>
<accession>A0ABY3PDS4</accession>
<protein>
    <submittedName>
        <fullName evidence="2">Uncharacterized protein</fullName>
    </submittedName>
</protein>
<dbReference type="EMBL" id="CP086654">
    <property type="protein sequence ID" value="UEX90379.1"/>
    <property type="molecule type" value="Genomic_DNA"/>
</dbReference>